<dbReference type="SMART" id="SM00409">
    <property type="entry name" value="IG"/>
    <property type="match status" value="1"/>
</dbReference>
<proteinExistence type="predicted"/>
<evidence type="ECO:0000259" key="6">
    <source>
        <dbReference type="PROSITE" id="PS50835"/>
    </source>
</evidence>
<dbReference type="AlphaFoldDB" id="A0A4Z2IMR1"/>
<dbReference type="PANTHER" id="PTHR44337:SF22">
    <property type="entry name" value="HEPACAM FAMILY MEMBER 2-LIKE"/>
    <property type="match status" value="1"/>
</dbReference>
<dbReference type="SMART" id="SM00408">
    <property type="entry name" value="IGc2"/>
    <property type="match status" value="1"/>
</dbReference>
<dbReference type="InterPro" id="IPR013783">
    <property type="entry name" value="Ig-like_fold"/>
</dbReference>
<keyword evidence="2" id="KW-1015">Disulfide bond</keyword>
<reference evidence="7 8" key="1">
    <citation type="submission" date="2019-03" db="EMBL/GenBank/DDBJ databases">
        <title>First draft genome of Liparis tanakae, snailfish: a comprehensive survey of snailfish specific genes.</title>
        <authorList>
            <person name="Kim W."/>
            <person name="Song I."/>
            <person name="Jeong J.-H."/>
            <person name="Kim D."/>
            <person name="Kim S."/>
            <person name="Ryu S."/>
            <person name="Song J.Y."/>
            <person name="Lee S.K."/>
        </authorList>
    </citation>
    <scope>NUCLEOTIDE SEQUENCE [LARGE SCALE GENOMIC DNA]</scope>
    <source>
        <tissue evidence="7">Muscle</tissue>
    </source>
</reference>
<comment type="caution">
    <text evidence="7">The sequence shown here is derived from an EMBL/GenBank/DDBJ whole genome shotgun (WGS) entry which is preliminary data.</text>
</comment>
<dbReference type="SUPFAM" id="SSF48726">
    <property type="entry name" value="Immunoglobulin"/>
    <property type="match status" value="1"/>
</dbReference>
<dbReference type="InterPro" id="IPR036179">
    <property type="entry name" value="Ig-like_dom_sf"/>
</dbReference>
<evidence type="ECO:0000256" key="2">
    <source>
        <dbReference type="ARBA" id="ARBA00023157"/>
    </source>
</evidence>
<evidence type="ECO:0000313" key="7">
    <source>
        <dbReference type="EMBL" id="TNN78453.1"/>
    </source>
</evidence>
<gene>
    <name evidence="7" type="primary">Ceacam1</name>
    <name evidence="7" type="ORF">EYF80_011236</name>
</gene>
<feature type="domain" description="Ig-like" evidence="6">
    <location>
        <begin position="27"/>
        <end position="110"/>
    </location>
</feature>
<evidence type="ECO:0000256" key="3">
    <source>
        <dbReference type="ARBA" id="ARBA00023180"/>
    </source>
</evidence>
<dbReference type="PROSITE" id="PS50835">
    <property type="entry name" value="IG_LIKE"/>
    <property type="match status" value="1"/>
</dbReference>
<keyword evidence="8" id="KW-1185">Reference proteome</keyword>
<name>A0A4Z2IMR1_9TELE</name>
<keyword evidence="3" id="KW-0325">Glycoprotein</keyword>
<dbReference type="PANTHER" id="PTHR44337">
    <property type="entry name" value="CARCINOEMBRYONIC ANTIGEN-RELATED CELL ADHESION MOLECULE 8"/>
    <property type="match status" value="1"/>
</dbReference>
<evidence type="ECO:0000256" key="5">
    <source>
        <dbReference type="SAM" id="MobiDB-lite"/>
    </source>
</evidence>
<dbReference type="InterPro" id="IPR007110">
    <property type="entry name" value="Ig-like_dom"/>
</dbReference>
<feature type="region of interest" description="Disordered" evidence="5">
    <location>
        <begin position="1"/>
        <end position="23"/>
    </location>
</feature>
<dbReference type="EMBL" id="SRLO01000073">
    <property type="protein sequence ID" value="TNN78453.1"/>
    <property type="molecule type" value="Genomic_DNA"/>
</dbReference>
<feature type="compositionally biased region" description="Basic residues" evidence="5">
    <location>
        <begin position="1"/>
        <end position="13"/>
    </location>
</feature>
<keyword evidence="4" id="KW-0393">Immunoglobulin domain</keyword>
<organism evidence="7 8">
    <name type="scientific">Liparis tanakae</name>
    <name type="common">Tanaka's snailfish</name>
    <dbReference type="NCBI Taxonomy" id="230148"/>
    <lineage>
        <taxon>Eukaryota</taxon>
        <taxon>Metazoa</taxon>
        <taxon>Chordata</taxon>
        <taxon>Craniata</taxon>
        <taxon>Vertebrata</taxon>
        <taxon>Euteleostomi</taxon>
        <taxon>Actinopterygii</taxon>
        <taxon>Neopterygii</taxon>
        <taxon>Teleostei</taxon>
        <taxon>Neoteleostei</taxon>
        <taxon>Acanthomorphata</taxon>
        <taxon>Eupercaria</taxon>
        <taxon>Perciformes</taxon>
        <taxon>Cottioidei</taxon>
        <taxon>Cottales</taxon>
        <taxon>Liparidae</taxon>
        <taxon>Liparis</taxon>
    </lineage>
</organism>
<dbReference type="InterPro" id="IPR003599">
    <property type="entry name" value="Ig_sub"/>
</dbReference>
<dbReference type="Proteomes" id="UP000314294">
    <property type="component" value="Unassembled WGS sequence"/>
</dbReference>
<protein>
    <submittedName>
        <fullName evidence="7">Carcinoembryonic antigen-related cell adhesion molecule 1</fullName>
    </submittedName>
</protein>
<dbReference type="InterPro" id="IPR003598">
    <property type="entry name" value="Ig_sub2"/>
</dbReference>
<evidence type="ECO:0000313" key="8">
    <source>
        <dbReference type="Proteomes" id="UP000314294"/>
    </source>
</evidence>
<dbReference type="OrthoDB" id="5969816at2759"/>
<evidence type="ECO:0000256" key="1">
    <source>
        <dbReference type="ARBA" id="ARBA00022729"/>
    </source>
</evidence>
<keyword evidence="1" id="KW-0732">Signal</keyword>
<dbReference type="InterPro" id="IPR052598">
    <property type="entry name" value="IgSF_CEA-related"/>
</dbReference>
<dbReference type="InterPro" id="IPR013098">
    <property type="entry name" value="Ig_I-set"/>
</dbReference>
<dbReference type="Pfam" id="PF07679">
    <property type="entry name" value="I-set"/>
    <property type="match status" value="1"/>
</dbReference>
<dbReference type="Gene3D" id="2.60.40.10">
    <property type="entry name" value="Immunoglobulins"/>
    <property type="match status" value="1"/>
</dbReference>
<sequence length="191" mass="20990">MCKCGLRKKKKKKKEEEEDRGSKDAVLSVTLTVPSVAIEAGNVSLSCTWTGGTDVTVRWDKGEAAILADERITISAGSLVINPARRSDAGEYKCTVSNPVSAQTATQSLTVYCESAPRRDFPTRASFRGGGKKMRPAKKGIFLSLPGFEPRTLCSPNTRFYRLHPHCIKFSSLPKVQNHKIVLNLGRGRHE</sequence>
<accession>A0A4Z2IMR1</accession>
<evidence type="ECO:0000256" key="4">
    <source>
        <dbReference type="ARBA" id="ARBA00023319"/>
    </source>
</evidence>